<feature type="region of interest" description="Disordered" evidence="2">
    <location>
        <begin position="174"/>
        <end position="218"/>
    </location>
</feature>
<dbReference type="GO" id="GO:0071008">
    <property type="term" value="C:U2-type post-mRNA release spliceosomal complex"/>
    <property type="evidence" value="ECO:0007669"/>
    <property type="project" value="TreeGrafter"/>
</dbReference>
<dbReference type="GeneID" id="19184099"/>
<dbReference type="OrthoDB" id="4822at2759"/>
<evidence type="ECO:0000256" key="1">
    <source>
        <dbReference type="ARBA" id="ARBA00010900"/>
    </source>
</evidence>
<gene>
    <name evidence="4" type="ORF">A1O7_09536</name>
</gene>
<reference evidence="4 5" key="1">
    <citation type="submission" date="2013-03" db="EMBL/GenBank/DDBJ databases">
        <title>The Genome Sequence of Cladophialophora yegresii CBS 114405.</title>
        <authorList>
            <consortium name="The Broad Institute Genomics Platform"/>
            <person name="Cuomo C."/>
            <person name="de Hoog S."/>
            <person name="Gorbushina A."/>
            <person name="Walker B."/>
            <person name="Young S.K."/>
            <person name="Zeng Q."/>
            <person name="Gargeya S."/>
            <person name="Fitzgerald M."/>
            <person name="Haas B."/>
            <person name="Abouelleil A."/>
            <person name="Allen A.W."/>
            <person name="Alvarado L."/>
            <person name="Arachchi H.M."/>
            <person name="Berlin A.M."/>
            <person name="Chapman S.B."/>
            <person name="Gainer-Dewar J."/>
            <person name="Goldberg J."/>
            <person name="Griggs A."/>
            <person name="Gujja S."/>
            <person name="Hansen M."/>
            <person name="Howarth C."/>
            <person name="Imamovic A."/>
            <person name="Ireland A."/>
            <person name="Larimer J."/>
            <person name="McCowan C."/>
            <person name="Murphy C."/>
            <person name="Pearson M."/>
            <person name="Poon T.W."/>
            <person name="Priest M."/>
            <person name="Roberts A."/>
            <person name="Saif S."/>
            <person name="Shea T."/>
            <person name="Sisk P."/>
            <person name="Sykes S."/>
            <person name="Wortman J."/>
            <person name="Nusbaum C."/>
            <person name="Birren B."/>
        </authorList>
    </citation>
    <scope>NUCLEOTIDE SEQUENCE [LARGE SCALE GENOMIC DNA]</scope>
    <source>
        <strain evidence="4 5">CBS 114405</strain>
    </source>
</reference>
<evidence type="ECO:0000259" key="3">
    <source>
        <dbReference type="PROSITE" id="PS50174"/>
    </source>
</evidence>
<feature type="region of interest" description="Disordered" evidence="2">
    <location>
        <begin position="1"/>
        <end position="136"/>
    </location>
</feature>
<feature type="compositionally biased region" description="Acidic residues" evidence="2">
    <location>
        <begin position="50"/>
        <end position="64"/>
    </location>
</feature>
<dbReference type="Pfam" id="PF07842">
    <property type="entry name" value="GCFC"/>
    <property type="match status" value="1"/>
</dbReference>
<protein>
    <recommendedName>
        <fullName evidence="3">G-patch domain-containing protein</fullName>
    </recommendedName>
</protein>
<feature type="compositionally biased region" description="Low complexity" evidence="2">
    <location>
        <begin position="493"/>
        <end position="505"/>
    </location>
</feature>
<dbReference type="GO" id="GO:0000390">
    <property type="term" value="P:spliceosomal complex disassembly"/>
    <property type="evidence" value="ECO:0007669"/>
    <property type="project" value="InterPro"/>
</dbReference>
<evidence type="ECO:0000313" key="5">
    <source>
        <dbReference type="Proteomes" id="UP000019473"/>
    </source>
</evidence>
<sequence length="666" mass="73692">MSDSSDDDQPFNLRDYDDEDTDDERPNKRRKTTSRALRGRGLGFVKSTGAEEDEQGEENEEDVDGERPSMRMGLGAGAGARPGMGGFRSAFNIGEYNAEEAEASSPPLQKDMSPRRQQEKASGTGPSAFGAGGRMNKNSFAARMMAKQGYVEGQGLGKSGQGITAPIQAKVLSSRAGLGQGSAAPEPPRKRQEPGKEKVSSKASTPGTSTPRLRAPPKAKYAVGAIESRGLHVPEAIKQVIVDATGAETKTLTSLSGFSTPTREASPSHSLEAAKATSRIKLQLQAFADAWDSTKDQELRLEQEETQLSAALVLHEEEVQRYNDIISAFERVTVDDSNTARDWDASISRLRSIQTRFADSISDLSLPELTASCLETPLRRELLDWDPLSEPQTSLITSLQSISELLEIEKSTASKHRKRTTYFESLLLLHWYPTMRTSLTKDWNVYDPDPAYTLIESWRPLLPAWLLRKILHEIVLPRLVEAVKRFPKPVDQPATTSKNISSSSSKKARSPPAPDLHTFLFDWWTLLSSETLQLDSFLELRSLVKQKVTTETWPHWKPLLGSRKAKALPLPPLAPTPSAPTRVATDVEEISFRTIVEDWASEHNLLLTTSHKSDAFGRLLYRLQDAERRGRGILIYLAEDIVFGAEDGEPYALDDRLVQMARGKGK</sequence>
<feature type="domain" description="G-patch" evidence="3">
    <location>
        <begin position="137"/>
        <end position="183"/>
    </location>
</feature>
<dbReference type="InterPro" id="IPR045211">
    <property type="entry name" value="TFP11/STIP/Ntr1"/>
</dbReference>
<name>W9W6M0_9EURO</name>
<dbReference type="InterPro" id="IPR022783">
    <property type="entry name" value="GCFC_dom"/>
</dbReference>
<dbReference type="EMBL" id="AMGW01000007">
    <property type="protein sequence ID" value="EXJ54199.1"/>
    <property type="molecule type" value="Genomic_DNA"/>
</dbReference>
<dbReference type="STRING" id="1182544.W9W6M0"/>
<dbReference type="PANTHER" id="PTHR23329:SF1">
    <property type="entry name" value="TUFTELIN-INTERACTING PROTEIN 11"/>
    <property type="match status" value="1"/>
</dbReference>
<dbReference type="PANTHER" id="PTHR23329">
    <property type="entry name" value="TUFTELIN-INTERACTING PROTEIN 11-RELATED"/>
    <property type="match status" value="1"/>
</dbReference>
<dbReference type="PROSITE" id="PS50174">
    <property type="entry name" value="G_PATCH"/>
    <property type="match status" value="1"/>
</dbReference>
<evidence type="ECO:0000313" key="4">
    <source>
        <dbReference type="EMBL" id="EXJ54199.1"/>
    </source>
</evidence>
<feature type="compositionally biased region" description="Polar residues" evidence="2">
    <location>
        <begin position="201"/>
        <end position="211"/>
    </location>
</feature>
<comment type="similarity">
    <text evidence="1">Belongs to the TFP11/STIP family.</text>
</comment>
<comment type="caution">
    <text evidence="4">The sequence shown here is derived from an EMBL/GenBank/DDBJ whole genome shotgun (WGS) entry which is preliminary data.</text>
</comment>
<dbReference type="VEuPathDB" id="FungiDB:A1O7_09536"/>
<proteinExistence type="inferred from homology"/>
<accession>W9W6M0</accession>
<evidence type="ECO:0000256" key="2">
    <source>
        <dbReference type="SAM" id="MobiDB-lite"/>
    </source>
</evidence>
<dbReference type="InterPro" id="IPR000467">
    <property type="entry name" value="G_patch_dom"/>
</dbReference>
<dbReference type="Proteomes" id="UP000019473">
    <property type="component" value="Unassembled WGS sequence"/>
</dbReference>
<dbReference type="eggNOG" id="KOG2184">
    <property type="taxonomic scope" value="Eukaryota"/>
</dbReference>
<keyword evidence="5" id="KW-1185">Reference proteome</keyword>
<dbReference type="RefSeq" id="XP_007761714.1">
    <property type="nucleotide sequence ID" value="XM_007763524.1"/>
</dbReference>
<dbReference type="Pfam" id="PF01585">
    <property type="entry name" value="G-patch"/>
    <property type="match status" value="1"/>
</dbReference>
<dbReference type="SMART" id="SM00443">
    <property type="entry name" value="G_patch"/>
    <property type="match status" value="1"/>
</dbReference>
<dbReference type="HOGENOM" id="CLU_420912_0_0_1"/>
<feature type="compositionally biased region" description="Basic and acidic residues" evidence="2">
    <location>
        <begin position="187"/>
        <end position="200"/>
    </location>
</feature>
<feature type="compositionally biased region" description="Gly residues" evidence="2">
    <location>
        <begin position="74"/>
        <end position="86"/>
    </location>
</feature>
<dbReference type="GO" id="GO:0003676">
    <property type="term" value="F:nucleic acid binding"/>
    <property type="evidence" value="ECO:0007669"/>
    <property type="project" value="InterPro"/>
</dbReference>
<dbReference type="AlphaFoldDB" id="W9W6M0"/>
<feature type="region of interest" description="Disordered" evidence="2">
    <location>
        <begin position="491"/>
        <end position="512"/>
    </location>
</feature>
<organism evidence="4 5">
    <name type="scientific">Cladophialophora yegresii CBS 114405</name>
    <dbReference type="NCBI Taxonomy" id="1182544"/>
    <lineage>
        <taxon>Eukaryota</taxon>
        <taxon>Fungi</taxon>
        <taxon>Dikarya</taxon>
        <taxon>Ascomycota</taxon>
        <taxon>Pezizomycotina</taxon>
        <taxon>Eurotiomycetes</taxon>
        <taxon>Chaetothyriomycetidae</taxon>
        <taxon>Chaetothyriales</taxon>
        <taxon>Herpotrichiellaceae</taxon>
        <taxon>Cladophialophora</taxon>
    </lineage>
</organism>